<proteinExistence type="predicted"/>
<dbReference type="GO" id="GO:0046872">
    <property type="term" value="F:metal ion binding"/>
    <property type="evidence" value="ECO:0007669"/>
    <property type="project" value="UniProtKB-KW"/>
</dbReference>
<dbReference type="GO" id="GO:0001561">
    <property type="term" value="P:fatty acid alpha-oxidation"/>
    <property type="evidence" value="ECO:0007669"/>
    <property type="project" value="TreeGrafter"/>
</dbReference>
<evidence type="ECO:0000256" key="3">
    <source>
        <dbReference type="ARBA" id="ARBA00022842"/>
    </source>
</evidence>
<evidence type="ECO:0000313" key="6">
    <source>
        <dbReference type="EMBL" id="CAG7716802.1"/>
    </source>
</evidence>
<dbReference type="PANTHER" id="PTHR43710">
    <property type="entry name" value="2-HYDROXYACYL-COA LYASE"/>
    <property type="match status" value="1"/>
</dbReference>
<organism evidence="6 7">
    <name type="scientific">Allacma fusca</name>
    <dbReference type="NCBI Taxonomy" id="39272"/>
    <lineage>
        <taxon>Eukaryota</taxon>
        <taxon>Metazoa</taxon>
        <taxon>Ecdysozoa</taxon>
        <taxon>Arthropoda</taxon>
        <taxon>Hexapoda</taxon>
        <taxon>Collembola</taxon>
        <taxon>Symphypleona</taxon>
        <taxon>Sminthuridae</taxon>
        <taxon>Allacma</taxon>
    </lineage>
</organism>
<keyword evidence="7" id="KW-1185">Reference proteome</keyword>
<keyword evidence="4" id="KW-0456">Lyase</keyword>
<dbReference type="Proteomes" id="UP000708208">
    <property type="component" value="Unassembled WGS sequence"/>
</dbReference>
<name>A0A8J2JF70_9HEXA</name>
<keyword evidence="3" id="KW-0460">Magnesium</keyword>
<dbReference type="GO" id="GO:0030976">
    <property type="term" value="F:thiamine pyrophosphate binding"/>
    <property type="evidence" value="ECO:0007669"/>
    <property type="project" value="InterPro"/>
</dbReference>
<evidence type="ECO:0000256" key="4">
    <source>
        <dbReference type="ARBA" id="ARBA00023239"/>
    </source>
</evidence>
<dbReference type="InterPro" id="IPR045025">
    <property type="entry name" value="HACL1-like"/>
</dbReference>
<feature type="domain" description="Thiamine pyrophosphate enzyme N-terminal TPP-binding" evidence="5">
    <location>
        <begin position="50"/>
        <end position="137"/>
    </location>
</feature>
<accession>A0A8J2JF70</accession>
<gene>
    <name evidence="6" type="ORF">AFUS01_LOCUS6291</name>
</gene>
<evidence type="ECO:0000256" key="2">
    <source>
        <dbReference type="ARBA" id="ARBA00022723"/>
    </source>
</evidence>
<evidence type="ECO:0000259" key="5">
    <source>
        <dbReference type="Pfam" id="PF02776"/>
    </source>
</evidence>
<evidence type="ECO:0000256" key="1">
    <source>
        <dbReference type="ARBA" id="ARBA00001964"/>
    </source>
</evidence>
<comment type="caution">
    <text evidence="6">The sequence shown here is derived from an EMBL/GenBank/DDBJ whole genome shotgun (WGS) entry which is preliminary data.</text>
</comment>
<keyword evidence="2" id="KW-0479">Metal-binding</keyword>
<protein>
    <recommendedName>
        <fullName evidence="5">Thiamine pyrophosphate enzyme N-terminal TPP-binding domain-containing protein</fullName>
    </recommendedName>
</protein>
<dbReference type="Pfam" id="PF02776">
    <property type="entry name" value="TPP_enzyme_N"/>
    <property type="match status" value="1"/>
</dbReference>
<dbReference type="AlphaFoldDB" id="A0A8J2JF70"/>
<dbReference type="CDD" id="cd07035">
    <property type="entry name" value="TPP_PYR_POX_like"/>
    <property type="match status" value="1"/>
</dbReference>
<sequence>MLFGSVLGRIAVNKTFIGGRFVVRQLSCSPSLQAGSPIGPGQKRMAGEIDGANLLAKSLKEQGVKYAFGVVGIPVVETSVALQQAGIKFIGMRNEQAAAYAAQAIGYLTQTPGVCLVVSGPGVLHTLGGLANAQSNCW</sequence>
<dbReference type="InterPro" id="IPR012001">
    <property type="entry name" value="Thiamin_PyroP_enz_TPP-bd_dom"/>
</dbReference>
<reference evidence="6" key="1">
    <citation type="submission" date="2021-06" db="EMBL/GenBank/DDBJ databases">
        <authorList>
            <person name="Hodson N. C."/>
            <person name="Mongue J. A."/>
            <person name="Jaron S. K."/>
        </authorList>
    </citation>
    <scope>NUCLEOTIDE SEQUENCE</scope>
</reference>
<dbReference type="OrthoDB" id="16262at2759"/>
<dbReference type="PANTHER" id="PTHR43710:SF2">
    <property type="entry name" value="2-HYDROXYACYL-COA LYASE 1"/>
    <property type="match status" value="1"/>
</dbReference>
<dbReference type="GO" id="GO:0016829">
    <property type="term" value="F:lyase activity"/>
    <property type="evidence" value="ECO:0007669"/>
    <property type="project" value="UniProtKB-KW"/>
</dbReference>
<dbReference type="GO" id="GO:0005777">
    <property type="term" value="C:peroxisome"/>
    <property type="evidence" value="ECO:0007669"/>
    <property type="project" value="TreeGrafter"/>
</dbReference>
<comment type="cofactor">
    <cofactor evidence="1">
        <name>thiamine diphosphate</name>
        <dbReference type="ChEBI" id="CHEBI:58937"/>
    </cofactor>
</comment>
<evidence type="ECO:0000313" key="7">
    <source>
        <dbReference type="Proteomes" id="UP000708208"/>
    </source>
</evidence>
<dbReference type="EMBL" id="CAJVCH010041329">
    <property type="protein sequence ID" value="CAG7716802.1"/>
    <property type="molecule type" value="Genomic_DNA"/>
</dbReference>